<feature type="signal peptide" evidence="1">
    <location>
        <begin position="1"/>
        <end position="19"/>
    </location>
</feature>
<protein>
    <submittedName>
        <fullName evidence="2">Jg27913 protein</fullName>
    </submittedName>
</protein>
<reference evidence="2" key="1">
    <citation type="submission" date="2022-03" db="EMBL/GenBank/DDBJ databases">
        <authorList>
            <person name="Lindestad O."/>
        </authorList>
    </citation>
    <scope>NUCLEOTIDE SEQUENCE</scope>
</reference>
<dbReference type="OrthoDB" id="7473119at2759"/>
<evidence type="ECO:0000256" key="1">
    <source>
        <dbReference type="SAM" id="SignalP"/>
    </source>
</evidence>
<dbReference type="Proteomes" id="UP000838756">
    <property type="component" value="Unassembled WGS sequence"/>
</dbReference>
<comment type="caution">
    <text evidence="2">The sequence shown here is derived from an EMBL/GenBank/DDBJ whole genome shotgun (WGS) entry which is preliminary data.</text>
</comment>
<evidence type="ECO:0000313" key="2">
    <source>
        <dbReference type="EMBL" id="CAH2240284.1"/>
    </source>
</evidence>
<dbReference type="AlphaFoldDB" id="A0A8S4RTA6"/>
<keyword evidence="3" id="KW-1185">Reference proteome</keyword>
<dbReference type="EMBL" id="CAKXAJ010025492">
    <property type="protein sequence ID" value="CAH2240284.1"/>
    <property type="molecule type" value="Genomic_DNA"/>
</dbReference>
<proteinExistence type="predicted"/>
<name>A0A8S4RTA6_9NEOP</name>
<evidence type="ECO:0000313" key="3">
    <source>
        <dbReference type="Proteomes" id="UP000838756"/>
    </source>
</evidence>
<organism evidence="2 3">
    <name type="scientific">Pararge aegeria aegeria</name>
    <dbReference type="NCBI Taxonomy" id="348720"/>
    <lineage>
        <taxon>Eukaryota</taxon>
        <taxon>Metazoa</taxon>
        <taxon>Ecdysozoa</taxon>
        <taxon>Arthropoda</taxon>
        <taxon>Hexapoda</taxon>
        <taxon>Insecta</taxon>
        <taxon>Pterygota</taxon>
        <taxon>Neoptera</taxon>
        <taxon>Endopterygota</taxon>
        <taxon>Lepidoptera</taxon>
        <taxon>Glossata</taxon>
        <taxon>Ditrysia</taxon>
        <taxon>Papilionoidea</taxon>
        <taxon>Nymphalidae</taxon>
        <taxon>Satyrinae</taxon>
        <taxon>Satyrini</taxon>
        <taxon>Parargina</taxon>
        <taxon>Pararge</taxon>
    </lineage>
</organism>
<keyword evidence="1" id="KW-0732">Signal</keyword>
<feature type="chain" id="PRO_5035717516" evidence="1">
    <location>
        <begin position="20"/>
        <end position="275"/>
    </location>
</feature>
<sequence length="275" mass="31791">MNNTIYIVIFCIVFRYVKSDQVSETFEDINYEENEKLNVQVSEANEGENDDINEKLETHDEEMEEEREAGDAADLFGTNQHYNIPVNYQDFGRRFVLTYPYFEKNILNDAAEAELDKAAKIWNQTLLIQINFMKIKKGYLSNKVDSSAVKACKQYLQLEKAHEKELTPVKAPPEFVLEIAKQSALLEASKPKNPTEDIIQKDILRTGDYWDDVWKEEVDVKKMMLRSGINQNKLGAVTVKISPGSKLQKLISMLKKRSPRFLYVINKNSQAYFVV</sequence>
<gene>
    <name evidence="2" type="primary">jg27913</name>
    <name evidence="2" type="ORF">PAEG_LOCUS16881</name>
</gene>
<accession>A0A8S4RTA6</accession>